<comment type="caution">
    <text evidence="7">Lacks conserved residue(s) required for the propagation of feature annotation.</text>
</comment>
<dbReference type="SUPFAM" id="SSF56317">
    <property type="entry name" value="Carbon-nitrogen hydrolase"/>
    <property type="match status" value="1"/>
</dbReference>
<comment type="function">
    <text evidence="7">Catalyzes the ATP-dependent amidation of deamido-NAD to form NAD. Uses L-glutamine as a nitrogen source.</text>
</comment>
<keyword evidence="6 7" id="KW-0520">NAD</keyword>
<feature type="domain" description="CN hydrolase" evidence="10">
    <location>
        <begin position="4"/>
        <end position="246"/>
    </location>
</feature>
<dbReference type="EC" id="6.3.5.1" evidence="7 8"/>
<evidence type="ECO:0000256" key="2">
    <source>
        <dbReference type="ARBA" id="ARBA00007145"/>
    </source>
</evidence>
<dbReference type="Gene3D" id="3.60.110.10">
    <property type="entry name" value="Carbon-nitrogen hydrolase"/>
    <property type="match status" value="1"/>
</dbReference>
<dbReference type="CDD" id="cd07570">
    <property type="entry name" value="GAT_Gln-NAD-synth"/>
    <property type="match status" value="1"/>
</dbReference>
<feature type="binding site" evidence="7">
    <location>
        <position position="543"/>
    </location>
    <ligand>
        <name>deamido-NAD(+)</name>
        <dbReference type="ChEBI" id="CHEBI:58437"/>
        <note>ligand shared between two neighboring subunits</note>
    </ligand>
</feature>
<dbReference type="InterPro" id="IPR014729">
    <property type="entry name" value="Rossmann-like_a/b/a_fold"/>
</dbReference>
<evidence type="ECO:0000313" key="11">
    <source>
        <dbReference type="EMBL" id="TDT15127.1"/>
    </source>
</evidence>
<keyword evidence="5 7" id="KW-0067">ATP-binding</keyword>
<dbReference type="GO" id="GO:0005737">
    <property type="term" value="C:cytoplasm"/>
    <property type="evidence" value="ECO:0007669"/>
    <property type="project" value="InterPro"/>
</dbReference>
<dbReference type="NCBIfam" id="NF010588">
    <property type="entry name" value="PRK13981.1"/>
    <property type="match status" value="1"/>
</dbReference>
<comment type="catalytic activity">
    <reaction evidence="7 8">
        <text>deamido-NAD(+) + L-glutamine + ATP + H2O = L-glutamate + AMP + diphosphate + NAD(+) + H(+)</text>
        <dbReference type="Rhea" id="RHEA:24384"/>
        <dbReference type="ChEBI" id="CHEBI:15377"/>
        <dbReference type="ChEBI" id="CHEBI:15378"/>
        <dbReference type="ChEBI" id="CHEBI:29985"/>
        <dbReference type="ChEBI" id="CHEBI:30616"/>
        <dbReference type="ChEBI" id="CHEBI:33019"/>
        <dbReference type="ChEBI" id="CHEBI:57540"/>
        <dbReference type="ChEBI" id="CHEBI:58359"/>
        <dbReference type="ChEBI" id="CHEBI:58437"/>
        <dbReference type="ChEBI" id="CHEBI:456215"/>
        <dbReference type="EC" id="6.3.5.1"/>
    </reaction>
</comment>
<dbReference type="Pfam" id="PF02540">
    <property type="entry name" value="NAD_synthase"/>
    <property type="match status" value="1"/>
</dbReference>
<dbReference type="GO" id="GO:0009435">
    <property type="term" value="P:NAD+ biosynthetic process"/>
    <property type="evidence" value="ECO:0007669"/>
    <property type="project" value="UniProtKB-UniRule"/>
</dbReference>
<evidence type="ECO:0000256" key="5">
    <source>
        <dbReference type="ARBA" id="ARBA00022840"/>
    </source>
</evidence>
<comment type="pathway">
    <text evidence="1 7 8">Cofactor biosynthesis; NAD(+) biosynthesis; NAD(+) from deamido-NAD(+) (L-Gln route): step 1/1.</text>
</comment>
<evidence type="ECO:0000259" key="10">
    <source>
        <dbReference type="PROSITE" id="PS50263"/>
    </source>
</evidence>
<feature type="binding site" evidence="7">
    <location>
        <begin position="319"/>
        <end position="326"/>
    </location>
    <ligand>
        <name>ATP</name>
        <dbReference type="ChEBI" id="CHEBI:30616"/>
    </ligand>
</feature>
<gene>
    <name evidence="7" type="primary">nadE</name>
    <name evidence="11" type="ORF">BDK89_0688</name>
</gene>
<dbReference type="UniPathway" id="UPA00253">
    <property type="reaction ID" value="UER00334"/>
</dbReference>
<comment type="caution">
    <text evidence="11">The sequence shown here is derived from an EMBL/GenBank/DDBJ whole genome shotgun (WGS) entry which is preliminary data.</text>
</comment>
<protein>
    <recommendedName>
        <fullName evidence="7 8">Glutamine-dependent NAD(+) synthetase</fullName>
        <ecNumber evidence="7 8">6.3.5.1</ecNumber>
    </recommendedName>
    <alternativeName>
        <fullName evidence="7 8">NAD(+) synthase [glutamine-hydrolyzing]</fullName>
    </alternativeName>
</protein>
<dbReference type="PROSITE" id="PS50263">
    <property type="entry name" value="CN_HYDROLASE"/>
    <property type="match status" value="1"/>
</dbReference>
<feature type="binding site" evidence="7">
    <location>
        <position position="426"/>
    </location>
    <ligand>
        <name>ATP</name>
        <dbReference type="ChEBI" id="CHEBI:30616"/>
    </ligand>
</feature>
<feature type="active site" description="Nucleophile; for glutaminase activity" evidence="7">
    <location>
        <position position="149"/>
    </location>
</feature>
<feature type="binding site" evidence="7">
    <location>
        <position position="182"/>
    </location>
    <ligand>
        <name>L-glutamine</name>
        <dbReference type="ChEBI" id="CHEBI:58359"/>
    </ligand>
</feature>
<dbReference type="SUPFAM" id="SSF52402">
    <property type="entry name" value="Adenine nucleotide alpha hydrolases-like"/>
    <property type="match status" value="1"/>
</dbReference>
<evidence type="ECO:0000256" key="8">
    <source>
        <dbReference type="PIRNR" id="PIRNR006630"/>
    </source>
</evidence>
<reference evidence="11 12" key="1">
    <citation type="submission" date="2019-03" db="EMBL/GenBank/DDBJ databases">
        <title>Sequencing the genomes of 1000 actinobacteria strains.</title>
        <authorList>
            <person name="Klenk H.-P."/>
        </authorList>
    </citation>
    <scope>NUCLEOTIDE SEQUENCE [LARGE SCALE GENOMIC DNA]</scope>
    <source>
        <strain evidence="11 12">DSM 18936</strain>
    </source>
</reference>
<keyword evidence="12" id="KW-1185">Reference proteome</keyword>
<feature type="binding site" evidence="7">
    <location>
        <position position="431"/>
    </location>
    <ligand>
        <name>deamido-NAD(+)</name>
        <dbReference type="ChEBI" id="CHEBI:58437"/>
        <note>ligand shared between two neighboring subunits</note>
    </ligand>
</feature>
<dbReference type="InterPro" id="IPR036526">
    <property type="entry name" value="C-N_Hydrolase_sf"/>
</dbReference>
<keyword evidence="4 7" id="KW-0547">Nucleotide-binding</keyword>
<dbReference type="FunFam" id="3.40.50.620:FF:000106">
    <property type="entry name" value="Glutamine-dependent NAD(+) synthetase"/>
    <property type="match status" value="1"/>
</dbReference>
<comment type="similarity">
    <text evidence="2 7 8">In the C-terminal section; belongs to the NAD synthetase family.</text>
</comment>
<dbReference type="HAMAP" id="MF_02090">
    <property type="entry name" value="NadE_glutamine_dep"/>
    <property type="match status" value="1"/>
</dbReference>
<dbReference type="InterPro" id="IPR003694">
    <property type="entry name" value="NAD_synthase"/>
</dbReference>
<evidence type="ECO:0000256" key="1">
    <source>
        <dbReference type="ARBA" id="ARBA00005188"/>
    </source>
</evidence>
<dbReference type="Pfam" id="PF00795">
    <property type="entry name" value="CN_hydrolase"/>
    <property type="match status" value="1"/>
</dbReference>
<accession>A0A4R7HVT7</accession>
<feature type="active site" description="Proton acceptor; for glutaminase activity" evidence="7">
    <location>
        <position position="44"/>
    </location>
</feature>
<dbReference type="PIRSF" id="PIRSF006630">
    <property type="entry name" value="NADS_GAT"/>
    <property type="match status" value="1"/>
</dbReference>
<dbReference type="Proteomes" id="UP000294558">
    <property type="component" value="Unassembled WGS sequence"/>
</dbReference>
<feature type="binding site" evidence="7">
    <location>
        <position position="116"/>
    </location>
    <ligand>
        <name>L-glutamine</name>
        <dbReference type="ChEBI" id="CHEBI:58359"/>
    </ligand>
</feature>
<dbReference type="GO" id="GO:0005524">
    <property type="term" value="F:ATP binding"/>
    <property type="evidence" value="ECO:0007669"/>
    <property type="project" value="UniProtKB-UniRule"/>
</dbReference>
<evidence type="ECO:0000256" key="7">
    <source>
        <dbReference type="HAMAP-Rule" id="MF_02090"/>
    </source>
</evidence>
<keyword evidence="3 7" id="KW-0436">Ligase</keyword>
<dbReference type="CDD" id="cd00553">
    <property type="entry name" value="NAD_synthase"/>
    <property type="match status" value="1"/>
</dbReference>
<organism evidence="11 12">
    <name type="scientific">Ilumatobacter fluminis</name>
    <dbReference type="NCBI Taxonomy" id="467091"/>
    <lineage>
        <taxon>Bacteria</taxon>
        <taxon>Bacillati</taxon>
        <taxon>Actinomycetota</taxon>
        <taxon>Acidimicrobiia</taxon>
        <taxon>Acidimicrobiales</taxon>
        <taxon>Ilumatobacteraceae</taxon>
        <taxon>Ilumatobacter</taxon>
    </lineage>
</organism>
<dbReference type="AlphaFoldDB" id="A0A4R7HVT7"/>
<dbReference type="PANTHER" id="PTHR23090">
    <property type="entry name" value="NH 3 /GLUTAMINE-DEPENDENT NAD + SYNTHETASE"/>
    <property type="match status" value="1"/>
</dbReference>
<proteinExistence type="inferred from homology"/>
<dbReference type="InterPro" id="IPR003010">
    <property type="entry name" value="C-N_Hydrolase"/>
</dbReference>
<feature type="active site" description="For glutaminase activity" evidence="7">
    <location>
        <position position="110"/>
    </location>
</feature>
<sequence>MTVLRVALAQLNPTVGDLDGNLKKLMEAYDQADEAGCDLVASPELSITGYPPEDLVLKPGFVADNRAALESFAAHTKECTAIVGFVDSDRDLYNAIAVCVRGEIVGTYRKRMLPNYSVFDEQRYFTPGTENDPLELYEIGGVKVGVTVCEDIWSPFGPLATQAAGGAELSVNINGSPYHWEKDTGRERMVATRAQDAHTPIVYVNQVGGQDELVFDGGSFVVDGEGQLIARAPQFVEDVMIVDVSIPPVYRSRLLDPRGKATDTPLPVVHVSAEPRTRDLVVESPIADELDPHRELYDALVLGTRDYLRKNGFTDVVIGLSGGIDSTIVACVAADALGPEHVHGVSMPSRYSSDHSKSDAELLAENLGIDYRTISIEPAFQAYLDMLAPSFEGREPGLTYENIQSRCRGQILMALSNEMGWMVLTTGNKSELAVGYFTIYGDSVGGYAVIKDVLKLDVYELCRYVNRAAGRDVIPPDVITKPPSAELRPDQRDDQSLPPYEVLDPILELYVEHDRTAQEIIELGHDEALVRRITRLVDIAEYKRRQSPPGVRVSPKAFGKDRRMPITHGYRG</sequence>
<dbReference type="NCBIfam" id="TIGR00552">
    <property type="entry name" value="nadE"/>
    <property type="match status" value="1"/>
</dbReference>
<dbReference type="InterPro" id="IPR022310">
    <property type="entry name" value="NAD/GMP_synthase"/>
</dbReference>
<evidence type="ECO:0000256" key="9">
    <source>
        <dbReference type="RuleBase" id="RU003811"/>
    </source>
</evidence>
<name>A0A4R7HVT7_9ACTN</name>
<evidence type="ECO:0000256" key="4">
    <source>
        <dbReference type="ARBA" id="ARBA00022741"/>
    </source>
</evidence>
<feature type="binding site" evidence="7">
    <location>
        <position position="402"/>
    </location>
    <ligand>
        <name>deamido-NAD(+)</name>
        <dbReference type="ChEBI" id="CHEBI:58437"/>
        <note>ligand shared between two neighboring subunits</note>
    </ligand>
</feature>
<dbReference type="GO" id="GO:0003952">
    <property type="term" value="F:NAD+ synthase (glutamine-hydrolyzing) activity"/>
    <property type="evidence" value="ECO:0007669"/>
    <property type="project" value="UniProtKB-UniRule"/>
</dbReference>
<dbReference type="EMBL" id="SOAU01000001">
    <property type="protein sequence ID" value="TDT15127.1"/>
    <property type="molecule type" value="Genomic_DNA"/>
</dbReference>
<evidence type="ECO:0000313" key="12">
    <source>
        <dbReference type="Proteomes" id="UP000294558"/>
    </source>
</evidence>
<dbReference type="PANTHER" id="PTHR23090:SF9">
    <property type="entry name" value="GLUTAMINE-DEPENDENT NAD(+) SYNTHETASE"/>
    <property type="match status" value="1"/>
</dbReference>
<dbReference type="RefSeq" id="WP_133867609.1">
    <property type="nucleotide sequence ID" value="NZ_SOAU01000001.1"/>
</dbReference>
<feature type="binding site" evidence="7">
    <location>
        <position position="176"/>
    </location>
    <ligand>
        <name>L-glutamine</name>
        <dbReference type="ChEBI" id="CHEBI:58359"/>
    </ligand>
</feature>
<evidence type="ECO:0000256" key="3">
    <source>
        <dbReference type="ARBA" id="ARBA00022598"/>
    </source>
</evidence>
<dbReference type="InterPro" id="IPR014445">
    <property type="entry name" value="Gln-dep_NAD_synthase"/>
</dbReference>
<comment type="similarity">
    <text evidence="9">Belongs to the NAD synthetase family.</text>
</comment>
<evidence type="ECO:0000256" key="6">
    <source>
        <dbReference type="ARBA" id="ARBA00023027"/>
    </source>
</evidence>
<dbReference type="GO" id="GO:0008795">
    <property type="term" value="F:NAD+ synthase activity"/>
    <property type="evidence" value="ECO:0007669"/>
    <property type="project" value="UniProtKB-UniRule"/>
</dbReference>
<dbReference type="OrthoDB" id="9760188at2"/>
<dbReference type="GO" id="GO:0004359">
    <property type="term" value="F:glutaminase activity"/>
    <property type="evidence" value="ECO:0007669"/>
    <property type="project" value="InterPro"/>
</dbReference>
<dbReference type="Gene3D" id="3.40.50.620">
    <property type="entry name" value="HUPs"/>
    <property type="match status" value="1"/>
</dbReference>